<dbReference type="EMBL" id="BMEA01000001">
    <property type="protein sequence ID" value="GGB70605.1"/>
    <property type="molecule type" value="Genomic_DNA"/>
</dbReference>
<evidence type="ECO:0000256" key="4">
    <source>
        <dbReference type="ARBA" id="ARBA00022679"/>
    </source>
</evidence>
<feature type="compositionally biased region" description="Gly residues" evidence="7">
    <location>
        <begin position="711"/>
        <end position="720"/>
    </location>
</feature>
<evidence type="ECO:0000259" key="9">
    <source>
        <dbReference type="PROSITE" id="PS50109"/>
    </source>
</evidence>
<dbReference type="InterPro" id="IPR036890">
    <property type="entry name" value="HATPase_C_sf"/>
</dbReference>
<evidence type="ECO:0000256" key="2">
    <source>
        <dbReference type="ARBA" id="ARBA00012438"/>
    </source>
</evidence>
<feature type="compositionally biased region" description="Low complexity" evidence="7">
    <location>
        <begin position="614"/>
        <end position="626"/>
    </location>
</feature>
<comment type="caution">
    <text evidence="10">The sequence shown here is derived from an EMBL/GenBank/DDBJ whole genome shotgun (WGS) entry which is preliminary data.</text>
</comment>
<feature type="compositionally biased region" description="Pro residues" evidence="7">
    <location>
        <begin position="741"/>
        <end position="760"/>
    </location>
</feature>
<dbReference type="SUPFAM" id="SSF55874">
    <property type="entry name" value="ATPase domain of HSP90 chaperone/DNA topoisomerase II/histidine kinase"/>
    <property type="match status" value="1"/>
</dbReference>
<dbReference type="RefSeq" id="WP_188450352.1">
    <property type="nucleotide sequence ID" value="NZ_BMEA01000001.1"/>
</dbReference>
<sequence length="963" mass="98191">MSEPLTLEETRPQDDTPWYAIDEWSLRRKLALALAIPMLLAATFGGLRVVTATSDAQNFALLESRVAVLAPAVRMVDSAAGVAIAGRGGDAGAADRARETFDQNAADLRRAMRSTDLTDEQATGLEAALASAQPLRDSPADAPVETVAGQLADAVGHVTVVLGEFAGATSDTRLTAVRDVLAGQVALTEQRLLTTSAGAEVDALALGKAIGEEATAIESLSSSLGATDTFVDTLAQGNELRLAAAPAVASGTSGLPRAADAGSVYTTLANRINDQVVATMAAKSSDARSTAIRDAIATIGLLVAAVLLALAVARMLLDPIKQVRQAALDVANERLPLALERIRAGEEPPAVEPIPVHTREEVGQLARAVDVLHTEAIQLATEQARLRSQVSAMFETLSRRSTSLINQQLGLIENLERDEDDPRRLESLFRLDHLAARIRRNGESLLVLAGAAPRGIGGQDLPLGDVLRAAVSEVQDYQRVDVASSDLVISAGAAPNLVHLFAELIDNALSYSPPDSTVVVAIARGIDGGTLVEVVDDGLGMAPAAMEAANDSLITGGEVTTETARRMGLYVVGQLAIRHQVTVRIRPNPESTGTVVSVFLPSSLLASGREVPRAAGSTGTTGATGAVAPELGDTAPAQDDRPRVTTLTAVPNLPDSPAESGLTAARSAASPTSLPSVGDTGPIPIGARGSAPASPSANPAGDAGPSAGTGSPAGGPGGGLLPRRRPGATGAGGPGGFGATPPVPPAVATPPVSSTPPPRPAWATGAPAGPPATPSGAPAVPSTQLTVPAATPAAGSADGSPPTPAASSTPAPSTSAPATPAATGPTFPTASRDFRSIRDLEPAPVVETPIFRQLSSSWLSEDGADDLPWASDEIDEGWRAAERATSAETAGTSANGLPVRRPGSTLVPGQAGVGEGATIARDPEAIRRHLNRHRAGVQRGRRESTTTGEPRFGGATLLDEENR</sequence>
<dbReference type="InterPro" id="IPR005467">
    <property type="entry name" value="His_kinase_dom"/>
</dbReference>
<keyword evidence="3" id="KW-0597">Phosphoprotein</keyword>
<keyword evidence="8" id="KW-0812">Transmembrane</keyword>
<feature type="compositionally biased region" description="Low complexity" evidence="7">
    <location>
        <begin position="788"/>
        <end position="831"/>
    </location>
</feature>
<organism evidence="10 11">
    <name type="scientific">Knoellia flava</name>
    <dbReference type="NCBI Taxonomy" id="913969"/>
    <lineage>
        <taxon>Bacteria</taxon>
        <taxon>Bacillati</taxon>
        <taxon>Actinomycetota</taxon>
        <taxon>Actinomycetes</taxon>
        <taxon>Micrococcales</taxon>
        <taxon>Intrasporangiaceae</taxon>
        <taxon>Knoellia</taxon>
    </lineage>
</organism>
<feature type="region of interest" description="Disordered" evidence="7">
    <location>
        <begin position="879"/>
        <end position="963"/>
    </location>
</feature>
<keyword evidence="5" id="KW-0418">Kinase</keyword>
<evidence type="ECO:0000256" key="8">
    <source>
        <dbReference type="SAM" id="Phobius"/>
    </source>
</evidence>
<keyword evidence="4" id="KW-0808">Transferase</keyword>
<reference evidence="10" key="2">
    <citation type="submission" date="2020-09" db="EMBL/GenBank/DDBJ databases">
        <authorList>
            <person name="Sun Q."/>
            <person name="Zhou Y."/>
        </authorList>
    </citation>
    <scope>NUCLEOTIDE SEQUENCE</scope>
    <source>
        <strain evidence="10">CGMCC 1.10749</strain>
    </source>
</reference>
<evidence type="ECO:0000313" key="10">
    <source>
        <dbReference type="EMBL" id="GGB70605.1"/>
    </source>
</evidence>
<protein>
    <recommendedName>
        <fullName evidence="2">histidine kinase</fullName>
        <ecNumber evidence="2">2.7.13.3</ecNumber>
    </recommendedName>
</protein>
<dbReference type="GO" id="GO:0004673">
    <property type="term" value="F:protein histidine kinase activity"/>
    <property type="evidence" value="ECO:0007669"/>
    <property type="project" value="UniProtKB-EC"/>
</dbReference>
<dbReference type="InterPro" id="IPR050980">
    <property type="entry name" value="2C_sensor_his_kinase"/>
</dbReference>
<dbReference type="EC" id="2.7.13.3" evidence="2"/>
<dbReference type="Gene3D" id="6.10.340.10">
    <property type="match status" value="1"/>
</dbReference>
<feature type="transmembrane region" description="Helical" evidence="8">
    <location>
        <begin position="30"/>
        <end position="50"/>
    </location>
</feature>
<keyword evidence="8" id="KW-0472">Membrane</keyword>
<evidence type="ECO:0000313" key="11">
    <source>
        <dbReference type="Proteomes" id="UP000628079"/>
    </source>
</evidence>
<evidence type="ECO:0000256" key="6">
    <source>
        <dbReference type="ARBA" id="ARBA00023012"/>
    </source>
</evidence>
<dbReference type="Pfam" id="PF02518">
    <property type="entry name" value="HATPase_c"/>
    <property type="match status" value="1"/>
</dbReference>
<proteinExistence type="predicted"/>
<feature type="compositionally biased region" description="Low complexity" evidence="7">
    <location>
        <begin position="883"/>
        <end position="894"/>
    </location>
</feature>
<dbReference type="InterPro" id="IPR003594">
    <property type="entry name" value="HATPase_dom"/>
</dbReference>
<evidence type="ECO:0000256" key="1">
    <source>
        <dbReference type="ARBA" id="ARBA00000085"/>
    </source>
</evidence>
<feature type="compositionally biased region" description="Gly residues" evidence="7">
    <location>
        <begin position="729"/>
        <end position="738"/>
    </location>
</feature>
<gene>
    <name evidence="10" type="ORF">GCM10011314_07430</name>
</gene>
<dbReference type="PANTHER" id="PTHR44936">
    <property type="entry name" value="SENSOR PROTEIN CREC"/>
    <property type="match status" value="1"/>
</dbReference>
<accession>A0A8H9KQ67</accession>
<evidence type="ECO:0000256" key="3">
    <source>
        <dbReference type="ARBA" id="ARBA00022553"/>
    </source>
</evidence>
<feature type="region of interest" description="Disordered" evidence="7">
    <location>
        <begin position="610"/>
        <end position="838"/>
    </location>
</feature>
<feature type="transmembrane region" description="Helical" evidence="8">
    <location>
        <begin position="295"/>
        <end position="317"/>
    </location>
</feature>
<dbReference type="PROSITE" id="PS50109">
    <property type="entry name" value="HIS_KIN"/>
    <property type="match status" value="1"/>
</dbReference>
<reference evidence="10" key="1">
    <citation type="journal article" date="2014" name="Int. J. Syst. Evol. Microbiol.">
        <title>Complete genome sequence of Corynebacterium casei LMG S-19264T (=DSM 44701T), isolated from a smear-ripened cheese.</title>
        <authorList>
            <consortium name="US DOE Joint Genome Institute (JGI-PGF)"/>
            <person name="Walter F."/>
            <person name="Albersmeier A."/>
            <person name="Kalinowski J."/>
            <person name="Ruckert C."/>
        </authorList>
    </citation>
    <scope>NUCLEOTIDE SEQUENCE</scope>
    <source>
        <strain evidence="10">CGMCC 1.10749</strain>
    </source>
</reference>
<feature type="domain" description="Histidine kinase" evidence="9">
    <location>
        <begin position="497"/>
        <end position="604"/>
    </location>
</feature>
<evidence type="ECO:0000256" key="5">
    <source>
        <dbReference type="ARBA" id="ARBA00022777"/>
    </source>
</evidence>
<dbReference type="PANTHER" id="PTHR44936:SF9">
    <property type="entry name" value="SENSOR PROTEIN CREC"/>
    <property type="match status" value="1"/>
</dbReference>
<feature type="compositionally biased region" description="Low complexity" evidence="7">
    <location>
        <begin position="684"/>
        <end position="710"/>
    </location>
</feature>
<dbReference type="AlphaFoldDB" id="A0A8H9KQ67"/>
<evidence type="ECO:0000256" key="7">
    <source>
        <dbReference type="SAM" id="MobiDB-lite"/>
    </source>
</evidence>
<comment type="catalytic activity">
    <reaction evidence="1">
        <text>ATP + protein L-histidine = ADP + protein N-phospho-L-histidine.</text>
        <dbReference type="EC" id="2.7.13.3"/>
    </reaction>
</comment>
<dbReference type="Proteomes" id="UP000628079">
    <property type="component" value="Unassembled WGS sequence"/>
</dbReference>
<keyword evidence="6" id="KW-0902">Two-component regulatory system</keyword>
<dbReference type="SMART" id="SM00387">
    <property type="entry name" value="HATPase_c"/>
    <property type="match status" value="1"/>
</dbReference>
<dbReference type="Gene3D" id="3.30.565.10">
    <property type="entry name" value="Histidine kinase-like ATPase, C-terminal domain"/>
    <property type="match status" value="1"/>
</dbReference>
<dbReference type="GO" id="GO:0000160">
    <property type="term" value="P:phosphorelay signal transduction system"/>
    <property type="evidence" value="ECO:0007669"/>
    <property type="project" value="UniProtKB-KW"/>
</dbReference>
<keyword evidence="8" id="KW-1133">Transmembrane helix</keyword>
<name>A0A8H9KQ67_9MICO</name>